<dbReference type="GO" id="GO:0003723">
    <property type="term" value="F:RNA binding"/>
    <property type="evidence" value="ECO:0007669"/>
    <property type="project" value="UniProtKB-KW"/>
</dbReference>
<dbReference type="Pfam" id="PF13865">
    <property type="entry name" value="FoP_duplication"/>
    <property type="match status" value="1"/>
</dbReference>
<dbReference type="EMBL" id="KZ308411">
    <property type="protein sequence ID" value="KAG8229102.1"/>
    <property type="molecule type" value="Genomic_DNA"/>
</dbReference>
<feature type="compositionally biased region" description="Basic residues" evidence="2">
    <location>
        <begin position="330"/>
        <end position="343"/>
    </location>
</feature>
<dbReference type="Proteomes" id="UP000792457">
    <property type="component" value="Unassembled WGS sequence"/>
</dbReference>
<dbReference type="InterPro" id="IPR025715">
    <property type="entry name" value="FoP_C"/>
</dbReference>
<keyword evidence="1" id="KW-0694">RNA-binding</keyword>
<feature type="compositionally biased region" description="Polar residues" evidence="2">
    <location>
        <begin position="378"/>
        <end position="392"/>
    </location>
</feature>
<dbReference type="PANTHER" id="PTHR48426:SF1">
    <property type="entry name" value="CHROMATIN TARGET OF PRMT1 PROTEIN"/>
    <property type="match status" value="1"/>
</dbReference>
<name>A0A8K0P121_LADFU</name>
<dbReference type="SMART" id="SM01218">
    <property type="entry name" value="FoP_duplication"/>
    <property type="match status" value="1"/>
</dbReference>
<protein>
    <recommendedName>
        <fullName evidence="3">Chromatin target of PRMT1 protein C-terminal domain-containing protein</fullName>
    </recommendedName>
</protein>
<accession>A0A8K0P121</accession>
<dbReference type="AlphaFoldDB" id="A0A8K0P121"/>
<feature type="region of interest" description="Disordered" evidence="2">
    <location>
        <begin position="207"/>
        <end position="354"/>
    </location>
</feature>
<organism evidence="4 5">
    <name type="scientific">Ladona fulva</name>
    <name type="common">Scarce chaser dragonfly</name>
    <name type="synonym">Libellula fulva</name>
    <dbReference type="NCBI Taxonomy" id="123851"/>
    <lineage>
        <taxon>Eukaryota</taxon>
        <taxon>Metazoa</taxon>
        <taxon>Ecdysozoa</taxon>
        <taxon>Arthropoda</taxon>
        <taxon>Hexapoda</taxon>
        <taxon>Insecta</taxon>
        <taxon>Pterygota</taxon>
        <taxon>Palaeoptera</taxon>
        <taxon>Odonata</taxon>
        <taxon>Epiprocta</taxon>
        <taxon>Anisoptera</taxon>
        <taxon>Libelluloidea</taxon>
        <taxon>Libellulidae</taxon>
        <taxon>Ladona</taxon>
    </lineage>
</organism>
<evidence type="ECO:0000256" key="2">
    <source>
        <dbReference type="SAM" id="MobiDB-lite"/>
    </source>
</evidence>
<sequence length="400" mass="44638">MLNYSRYFCLQYYSRMAALKKVVLKSNTVMSLNERFTYLRQPSVASTSGAATLSVPTARDMAVAHMQHLRPSSQQSNIMRRQPHLAPQQYRQQQYNSLRRRQPGLTRHSLESLGGAYGYEDEDDGFSMMGMGTRSLESPMRGLRSRAETLLPASARNRRLAAQMERRPAVLAALKIKRRSVRQRLGQPFTQSIKDRLTLGNIRGLGAARARRGLRARSSNRGVAGRGAQTRGRGQGTINRRGNLSRSQSLGSLNRSSDNNVGGSQTSRQGQTFRRPFNRGARRGTGTLRSPSSAAAGVRFSSGRGRGTWRGNNFRSRRGIGARGAQRQQRGIRRGARGGRGRGRGGNTSQPTREELDHQLDEYMASTRSHLDKELEQYMNQAPSDLMQSSDYKTVYDKLG</sequence>
<feature type="compositionally biased region" description="Low complexity" evidence="2">
    <location>
        <begin position="216"/>
        <end position="232"/>
    </location>
</feature>
<dbReference type="InterPro" id="IPR052656">
    <property type="entry name" value="CTOP_PRMT1"/>
</dbReference>
<evidence type="ECO:0000259" key="3">
    <source>
        <dbReference type="SMART" id="SM01218"/>
    </source>
</evidence>
<evidence type="ECO:0000256" key="1">
    <source>
        <dbReference type="ARBA" id="ARBA00022884"/>
    </source>
</evidence>
<feature type="compositionally biased region" description="Polar residues" evidence="2">
    <location>
        <begin position="238"/>
        <end position="272"/>
    </location>
</feature>
<dbReference type="PANTHER" id="PTHR48426">
    <property type="entry name" value="CHROMATIN TARGET OF PRMT1 PROTEIN"/>
    <property type="match status" value="1"/>
</dbReference>
<reference evidence="4" key="2">
    <citation type="submission" date="2017-10" db="EMBL/GenBank/DDBJ databases">
        <title>Ladona fulva Genome sequencing and assembly.</title>
        <authorList>
            <person name="Murali S."/>
            <person name="Richards S."/>
            <person name="Bandaranaike D."/>
            <person name="Bellair M."/>
            <person name="Blankenburg K."/>
            <person name="Chao H."/>
            <person name="Dinh H."/>
            <person name="Doddapaneni H."/>
            <person name="Dugan-Rocha S."/>
            <person name="Elkadiri S."/>
            <person name="Gnanaolivu R."/>
            <person name="Hernandez B."/>
            <person name="Skinner E."/>
            <person name="Javaid M."/>
            <person name="Lee S."/>
            <person name="Li M."/>
            <person name="Ming W."/>
            <person name="Munidasa M."/>
            <person name="Muniz J."/>
            <person name="Nguyen L."/>
            <person name="Hughes D."/>
            <person name="Osuji N."/>
            <person name="Pu L.-L."/>
            <person name="Puazo M."/>
            <person name="Qu C."/>
            <person name="Quiroz J."/>
            <person name="Raj R."/>
            <person name="Weissenberger G."/>
            <person name="Xin Y."/>
            <person name="Zou X."/>
            <person name="Han Y."/>
            <person name="Worley K."/>
            <person name="Muzny D."/>
            <person name="Gibbs R."/>
        </authorList>
    </citation>
    <scope>NUCLEOTIDE SEQUENCE</scope>
    <source>
        <strain evidence="4">Sampled in the wild</strain>
    </source>
</reference>
<keyword evidence="5" id="KW-1185">Reference proteome</keyword>
<reference evidence="4" key="1">
    <citation type="submission" date="2013-04" db="EMBL/GenBank/DDBJ databases">
        <authorList>
            <person name="Qu J."/>
            <person name="Murali S.C."/>
            <person name="Bandaranaike D."/>
            <person name="Bellair M."/>
            <person name="Blankenburg K."/>
            <person name="Chao H."/>
            <person name="Dinh H."/>
            <person name="Doddapaneni H."/>
            <person name="Downs B."/>
            <person name="Dugan-Rocha S."/>
            <person name="Elkadiri S."/>
            <person name="Gnanaolivu R.D."/>
            <person name="Hernandez B."/>
            <person name="Javaid M."/>
            <person name="Jayaseelan J.C."/>
            <person name="Lee S."/>
            <person name="Li M."/>
            <person name="Ming W."/>
            <person name="Munidasa M."/>
            <person name="Muniz J."/>
            <person name="Nguyen L."/>
            <person name="Ongeri F."/>
            <person name="Osuji N."/>
            <person name="Pu L.-L."/>
            <person name="Puazo M."/>
            <person name="Qu C."/>
            <person name="Quiroz J."/>
            <person name="Raj R."/>
            <person name="Weissenberger G."/>
            <person name="Xin Y."/>
            <person name="Zou X."/>
            <person name="Han Y."/>
            <person name="Richards S."/>
            <person name="Worley K."/>
            <person name="Muzny D."/>
            <person name="Gibbs R."/>
        </authorList>
    </citation>
    <scope>NUCLEOTIDE SEQUENCE</scope>
    <source>
        <strain evidence="4">Sampled in the wild</strain>
    </source>
</reference>
<comment type="caution">
    <text evidence="4">The sequence shown here is derived from an EMBL/GenBank/DDBJ whole genome shotgun (WGS) entry which is preliminary data.</text>
</comment>
<evidence type="ECO:0000313" key="5">
    <source>
        <dbReference type="Proteomes" id="UP000792457"/>
    </source>
</evidence>
<proteinExistence type="predicted"/>
<feature type="region of interest" description="Disordered" evidence="2">
    <location>
        <begin position="378"/>
        <end position="400"/>
    </location>
</feature>
<dbReference type="OrthoDB" id="446014at2759"/>
<feature type="domain" description="Chromatin target of PRMT1 protein C-terminal" evidence="3">
    <location>
        <begin position="300"/>
        <end position="385"/>
    </location>
</feature>
<evidence type="ECO:0000313" key="4">
    <source>
        <dbReference type="EMBL" id="KAG8229102.1"/>
    </source>
</evidence>
<gene>
    <name evidence="4" type="ORF">J437_LFUL009571</name>
</gene>